<name>A0AA39RYB3_ACESA</name>
<keyword evidence="2" id="KW-1185">Reference proteome</keyword>
<reference evidence="1" key="2">
    <citation type="submission" date="2023-06" db="EMBL/GenBank/DDBJ databases">
        <authorList>
            <person name="Swenson N.G."/>
            <person name="Wegrzyn J.L."/>
            <person name="Mcevoy S.L."/>
        </authorList>
    </citation>
    <scope>NUCLEOTIDE SEQUENCE</scope>
    <source>
        <strain evidence="1">NS2018</strain>
        <tissue evidence="1">Leaf</tissue>
    </source>
</reference>
<dbReference type="Proteomes" id="UP001168877">
    <property type="component" value="Unassembled WGS sequence"/>
</dbReference>
<evidence type="ECO:0000313" key="1">
    <source>
        <dbReference type="EMBL" id="KAK0585826.1"/>
    </source>
</evidence>
<dbReference type="EMBL" id="JAUESC010000383">
    <property type="protein sequence ID" value="KAK0585826.1"/>
    <property type="molecule type" value="Genomic_DNA"/>
</dbReference>
<dbReference type="AlphaFoldDB" id="A0AA39RYB3"/>
<organism evidence="1 2">
    <name type="scientific">Acer saccharum</name>
    <name type="common">Sugar maple</name>
    <dbReference type="NCBI Taxonomy" id="4024"/>
    <lineage>
        <taxon>Eukaryota</taxon>
        <taxon>Viridiplantae</taxon>
        <taxon>Streptophyta</taxon>
        <taxon>Embryophyta</taxon>
        <taxon>Tracheophyta</taxon>
        <taxon>Spermatophyta</taxon>
        <taxon>Magnoliopsida</taxon>
        <taxon>eudicotyledons</taxon>
        <taxon>Gunneridae</taxon>
        <taxon>Pentapetalae</taxon>
        <taxon>rosids</taxon>
        <taxon>malvids</taxon>
        <taxon>Sapindales</taxon>
        <taxon>Sapindaceae</taxon>
        <taxon>Hippocastanoideae</taxon>
        <taxon>Acereae</taxon>
        <taxon>Acer</taxon>
    </lineage>
</organism>
<comment type="caution">
    <text evidence="1">The sequence shown here is derived from an EMBL/GenBank/DDBJ whole genome shotgun (WGS) entry which is preliminary data.</text>
</comment>
<protein>
    <submittedName>
        <fullName evidence="1">Uncharacterized protein</fullName>
    </submittedName>
</protein>
<reference evidence="1" key="1">
    <citation type="journal article" date="2022" name="Plant J.">
        <title>Strategies of tolerance reflected in two North American maple genomes.</title>
        <authorList>
            <person name="McEvoy S.L."/>
            <person name="Sezen U.U."/>
            <person name="Trouern-Trend A."/>
            <person name="McMahon S.M."/>
            <person name="Schaberg P.G."/>
            <person name="Yang J."/>
            <person name="Wegrzyn J.L."/>
            <person name="Swenson N.G."/>
        </authorList>
    </citation>
    <scope>NUCLEOTIDE SEQUENCE</scope>
    <source>
        <strain evidence="1">NS2018</strain>
    </source>
</reference>
<gene>
    <name evidence="1" type="ORF">LWI29_034494</name>
</gene>
<evidence type="ECO:0000313" key="2">
    <source>
        <dbReference type="Proteomes" id="UP001168877"/>
    </source>
</evidence>
<proteinExistence type="predicted"/>
<sequence>MVTPSQITKSSMEAAMEMSSGNMRWTATVWNDGDEQHEEILELIEEKDMGLFWIRSGFNFSVLTLKY</sequence>
<accession>A0AA39RYB3</accession>